<dbReference type="RefSeq" id="XP_018013666.2">
    <property type="nucleotide sequence ID" value="XM_018158177.2"/>
</dbReference>
<feature type="region of interest" description="Disordered" evidence="4">
    <location>
        <begin position="1158"/>
        <end position="1187"/>
    </location>
</feature>
<comment type="subcellular location">
    <subcellularLocation>
        <location evidence="1">Membrane</location>
        <topology evidence="1">Single-pass membrane protein</topology>
    </subcellularLocation>
</comment>
<dbReference type="KEGG" id="hazt:108670690"/>
<evidence type="ECO:0000256" key="4">
    <source>
        <dbReference type="SAM" id="MobiDB-lite"/>
    </source>
</evidence>
<dbReference type="InterPro" id="IPR003599">
    <property type="entry name" value="Ig_sub"/>
</dbReference>
<feature type="domain" description="Ig-like" evidence="6">
    <location>
        <begin position="366"/>
        <end position="445"/>
    </location>
</feature>
<organism evidence="7 8">
    <name type="scientific">Hyalella azteca</name>
    <name type="common">Amphipod</name>
    <dbReference type="NCBI Taxonomy" id="294128"/>
    <lineage>
        <taxon>Eukaryota</taxon>
        <taxon>Metazoa</taxon>
        <taxon>Ecdysozoa</taxon>
        <taxon>Arthropoda</taxon>
        <taxon>Crustacea</taxon>
        <taxon>Multicrustacea</taxon>
        <taxon>Malacostraca</taxon>
        <taxon>Eumalacostraca</taxon>
        <taxon>Peracarida</taxon>
        <taxon>Amphipoda</taxon>
        <taxon>Senticaudata</taxon>
        <taxon>Talitrida</taxon>
        <taxon>Talitroidea</taxon>
        <taxon>Hyalellidae</taxon>
        <taxon>Hyalella</taxon>
    </lineage>
</organism>
<feature type="region of interest" description="Disordered" evidence="4">
    <location>
        <begin position="1230"/>
        <end position="1249"/>
    </location>
</feature>
<keyword evidence="5" id="KW-0812">Transmembrane</keyword>
<accession>A0A8B7NK38</accession>
<feature type="region of interest" description="Disordered" evidence="4">
    <location>
        <begin position="540"/>
        <end position="568"/>
    </location>
</feature>
<evidence type="ECO:0000313" key="8">
    <source>
        <dbReference type="RefSeq" id="XP_018013666.2"/>
    </source>
</evidence>
<dbReference type="GeneID" id="108670690"/>
<keyword evidence="5" id="KW-1133">Transmembrane helix</keyword>
<dbReference type="Pfam" id="PF08205">
    <property type="entry name" value="C2-set_2"/>
    <property type="match status" value="1"/>
</dbReference>
<dbReference type="SUPFAM" id="SSF48726">
    <property type="entry name" value="Immunoglobulin"/>
    <property type="match status" value="5"/>
</dbReference>
<evidence type="ECO:0000256" key="3">
    <source>
        <dbReference type="ARBA" id="ARBA00023157"/>
    </source>
</evidence>
<gene>
    <name evidence="8" type="primary">LOC108670690</name>
</gene>
<feature type="transmembrane region" description="Helical" evidence="5">
    <location>
        <begin position="1191"/>
        <end position="1216"/>
    </location>
</feature>
<feature type="region of interest" description="Disordered" evidence="4">
    <location>
        <begin position="1372"/>
        <end position="1400"/>
    </location>
</feature>
<dbReference type="SMART" id="SM00409">
    <property type="entry name" value="IG"/>
    <property type="match status" value="4"/>
</dbReference>
<evidence type="ECO:0000256" key="1">
    <source>
        <dbReference type="ARBA" id="ARBA00004167"/>
    </source>
</evidence>
<evidence type="ECO:0000259" key="6">
    <source>
        <dbReference type="PROSITE" id="PS50835"/>
    </source>
</evidence>
<feature type="domain" description="Ig-like" evidence="6">
    <location>
        <begin position="453"/>
        <end position="501"/>
    </location>
</feature>
<evidence type="ECO:0000256" key="2">
    <source>
        <dbReference type="ARBA" id="ARBA00023136"/>
    </source>
</evidence>
<proteinExistence type="predicted"/>
<dbReference type="InterPro" id="IPR007110">
    <property type="entry name" value="Ig-like_dom"/>
</dbReference>
<reference evidence="8" key="1">
    <citation type="submission" date="2025-08" db="UniProtKB">
        <authorList>
            <consortium name="RefSeq"/>
        </authorList>
    </citation>
    <scope>IDENTIFICATION</scope>
    <source>
        <tissue evidence="8">Whole organism</tissue>
    </source>
</reference>
<dbReference type="OrthoDB" id="10039395at2759"/>
<dbReference type="Proteomes" id="UP000694843">
    <property type="component" value="Unplaced"/>
</dbReference>
<keyword evidence="3" id="KW-1015">Disulfide bond</keyword>
<dbReference type="CDD" id="cd00096">
    <property type="entry name" value="Ig"/>
    <property type="match status" value="1"/>
</dbReference>
<feature type="domain" description="Ig-like" evidence="6">
    <location>
        <begin position="719"/>
        <end position="809"/>
    </location>
</feature>
<sequence length="1400" mass="155056">MQDAGNRGAVHQVLAVIGGQADLPCTPAPSFRPPSPDYSLNIASIHHARELQNKLPDAFMNSFFKDEKDQQLLARTLQDLPSHFADRAYRRKKRSSSVQGLEWRKGTVILQPESSPENRSKISLRLSTYSSKRSMRLDGILNYVKKTAPLDDFVYRSHEESGNMTIKFSKSPVNTFLKTRFLHHDEGRHKKSPDIGDNFSRKLICSSITGDCERIAQELLGSQMRISPKKFSLKSHVRSDLSWRRAAIELIHDVQNSEPEMKLKLPLIDSFQAAPVASKFSHFNQSSRTASKRPRELDFNSHVIDREILGSVTRNSDFRNRESRSLHFDTSTPITPVFKLVPADLSKNSNRNSGNQIDVQAKPILVLWYKDNVGTPFYSFDSRAADETASALVWAEPHVLGPRVRFDINTQLLTIRQLKVSDEGVYRCRLEYTTAATTVVRANLTVIVPPSAPVITEGKRSIPGAGEGKINSPTGPYVEGSSMTLNCFVRGGHPSPQVLWYLGDTLLDSTYNTSYAGVTGVSPLPGVSSDGVTGVNPATGVSPDGVTGVNPATGVSPDSVTGVNPSTGKTGAATTASVTANYLHIAAVSRRLTLEDLRCVVIMPKIDPVSIKADVEFHLSPLLTTILGNRSAVTAGANVTVQCTVYGAVPTAVVHWYINDTPILARRTESDGLNKTTSTLVFRPKLSDEGATLQCRGLTPALPHVVLNDTWTLSVNYAPEVEAVLGRGLSAANIKSGDDVFFECHARAKPSVSKLAWYQNGVEVHHNVSAGIIISNYTLVLQRLRRTQSGQYVCVAYNDVGVTRSHPVTLRVKYPPECARNQRTFYAAAKDEEVTVKCSLDSFPSNVTFNWRFNNSGEMVDISAEHIFNTGLNSTLSYVARTELDYGTLLCWGTNVIGAQTEPCKYRVVPLELPKPPTNCTLLDAGGIGFIEKKVHRDEEMKTHQRVYEAENRLFDPNFGVIEFPADFVRDQRLAREIGQQREANQNTAMREAVILITRKHEKKDPYVIPNYRNTSGHFLRSTKNEFSSKNMGFRETTKGYMRESRIKRKSERDIKIQENLHGMYENETILEENDIFVNCTNDNNPDLLVHFNAVVYDANKNEPMANITDATEPYFFFKNLQQTSDLDIFLFSTNGHGNSSLVILRTRANIDIAEKRTVPVDRRTSPSRIDMTQQKDGSHSSSTSTTSSRFMLPVLAIVLGVLGTLGLLVIGAVLFHSYKKSSRGTHIKSLADSKSESSDSNPDIIPSVADPEASAATVIPTITEKLLWQNYEVVACNVAAGTKIPGSSNITRNVHDGKRPKTFTQKSTTSTTFILQECPEIILLQQTKREDNSRMVAGSCLKALRTFDDPRASINVLQNFYPESANLDDSSKTLNVNITPPPMFRKNDRSLSTSDVTMI</sequence>
<evidence type="ECO:0000313" key="7">
    <source>
        <dbReference type="Proteomes" id="UP000694843"/>
    </source>
</evidence>
<keyword evidence="2 5" id="KW-0472">Membrane</keyword>
<protein>
    <submittedName>
        <fullName evidence="8">Uncharacterized protein LOC108670690</fullName>
    </submittedName>
</protein>
<feature type="domain" description="Ig-like" evidence="6">
    <location>
        <begin position="816"/>
        <end position="891"/>
    </location>
</feature>
<feature type="domain" description="Ig-like" evidence="6">
    <location>
        <begin position="621"/>
        <end position="696"/>
    </location>
</feature>
<dbReference type="PANTHER" id="PTHR23278">
    <property type="entry name" value="SIDESTEP PROTEIN"/>
    <property type="match status" value="1"/>
</dbReference>
<feature type="compositionally biased region" description="Polar residues" evidence="4">
    <location>
        <begin position="1167"/>
        <end position="1176"/>
    </location>
</feature>
<dbReference type="Gene3D" id="2.60.40.10">
    <property type="entry name" value="Immunoglobulins"/>
    <property type="match status" value="5"/>
</dbReference>
<dbReference type="SMART" id="SM00408">
    <property type="entry name" value="IGc2"/>
    <property type="match status" value="2"/>
</dbReference>
<dbReference type="InterPro" id="IPR003598">
    <property type="entry name" value="Ig_sub2"/>
</dbReference>
<keyword evidence="7" id="KW-1185">Reference proteome</keyword>
<dbReference type="InterPro" id="IPR013783">
    <property type="entry name" value="Ig-like_fold"/>
</dbReference>
<feature type="compositionally biased region" description="Polar residues" evidence="4">
    <location>
        <begin position="556"/>
        <end position="565"/>
    </location>
</feature>
<dbReference type="PROSITE" id="PS50835">
    <property type="entry name" value="IG_LIKE"/>
    <property type="match status" value="5"/>
</dbReference>
<evidence type="ECO:0000256" key="5">
    <source>
        <dbReference type="SAM" id="Phobius"/>
    </source>
</evidence>
<dbReference type="PANTHER" id="PTHR23278:SF19">
    <property type="entry name" value="OBSCURIN"/>
    <property type="match status" value="1"/>
</dbReference>
<feature type="compositionally biased region" description="Polar residues" evidence="4">
    <location>
        <begin position="1391"/>
        <end position="1400"/>
    </location>
</feature>
<dbReference type="InterPro" id="IPR036179">
    <property type="entry name" value="Ig-like_dom_sf"/>
</dbReference>
<dbReference type="InterPro" id="IPR013162">
    <property type="entry name" value="CD80_C2-set"/>
</dbReference>
<dbReference type="GO" id="GO:0016020">
    <property type="term" value="C:membrane"/>
    <property type="evidence" value="ECO:0007669"/>
    <property type="project" value="UniProtKB-SubCell"/>
</dbReference>
<name>A0A8B7NK38_HYAAZ</name>
<dbReference type="Pfam" id="PF13927">
    <property type="entry name" value="Ig_3"/>
    <property type="match status" value="1"/>
</dbReference>